<dbReference type="PANTHER" id="PTHR33099">
    <property type="entry name" value="FE2OG DIOXYGENASE DOMAIN-CONTAINING PROTEIN"/>
    <property type="match status" value="1"/>
</dbReference>
<dbReference type="Proteomes" id="UP000813824">
    <property type="component" value="Unassembled WGS sequence"/>
</dbReference>
<evidence type="ECO:0000313" key="2">
    <source>
        <dbReference type="Proteomes" id="UP000813824"/>
    </source>
</evidence>
<dbReference type="PANTHER" id="PTHR33099:SF7">
    <property type="entry name" value="MYND-TYPE DOMAIN-CONTAINING PROTEIN"/>
    <property type="match status" value="1"/>
</dbReference>
<dbReference type="OrthoDB" id="124582at2759"/>
<sequence length="418" mass="45348">MDIRQELGKFLTKCDLDFAFSYSRSTKSAPNPALQLAGLGTVGLPLGERDAEAIKSKANVVVSGRRRRTASPKAASSTWEMDAKSIAFKDPKWDSFMLGISMRVSQGLGMSKQDSFRTLYKLEKLIMCGVGSRVSPCADAEKANGAFATIVVTLPSEFTGGATRLSHSGLPVVYDCSQTSLNHTTVIAWYAGVSHEVEPVASGYRLVLVYSLYCAIPGLKPVMKSSEAVVAQLRQILTAWKASLTGTTAAAAQKFVCLLKNRYDYDDIKHGASSLEGRDANVAAILGFLAKDVGLQVGLASASFEITGSVDEDRGWDDWNYGERKPEGMEFDEVESKSLDVGTVVDLDGNKVCEDLKVDLYNEVVPVDFVERVQEGEPEDQDAMDCGGGCGPWRLERWYNVSVLILWSSLDGSGNIMV</sequence>
<evidence type="ECO:0008006" key="3">
    <source>
        <dbReference type="Google" id="ProtNLM"/>
    </source>
</evidence>
<protein>
    <recommendedName>
        <fullName evidence="3">Prolyl 4-hydroxylase alpha subunit Fe(2+) 2OG dioxygenase domain-containing protein</fullName>
    </recommendedName>
</protein>
<dbReference type="AlphaFoldDB" id="A0A8K0UL66"/>
<dbReference type="EMBL" id="JAEVFJ010000023">
    <property type="protein sequence ID" value="KAH8096634.1"/>
    <property type="molecule type" value="Genomic_DNA"/>
</dbReference>
<keyword evidence="2" id="KW-1185">Reference proteome</keyword>
<proteinExistence type="predicted"/>
<comment type="caution">
    <text evidence="1">The sequence shown here is derived from an EMBL/GenBank/DDBJ whole genome shotgun (WGS) entry which is preliminary data.</text>
</comment>
<dbReference type="Gene3D" id="2.60.120.620">
    <property type="entry name" value="q2cbj1_9rhob like domain"/>
    <property type="match status" value="1"/>
</dbReference>
<evidence type="ECO:0000313" key="1">
    <source>
        <dbReference type="EMBL" id="KAH8096634.1"/>
    </source>
</evidence>
<name>A0A8K0UL66_9AGAR</name>
<accession>A0A8K0UL66</accession>
<gene>
    <name evidence="1" type="ORF">BXZ70DRAFT_327606</name>
</gene>
<reference evidence="1" key="1">
    <citation type="journal article" date="2021" name="New Phytol.">
        <title>Evolutionary innovations through gain and loss of genes in the ectomycorrhizal Boletales.</title>
        <authorList>
            <person name="Wu G."/>
            <person name="Miyauchi S."/>
            <person name="Morin E."/>
            <person name="Kuo A."/>
            <person name="Drula E."/>
            <person name="Varga T."/>
            <person name="Kohler A."/>
            <person name="Feng B."/>
            <person name="Cao Y."/>
            <person name="Lipzen A."/>
            <person name="Daum C."/>
            <person name="Hundley H."/>
            <person name="Pangilinan J."/>
            <person name="Johnson J."/>
            <person name="Barry K."/>
            <person name="LaButti K."/>
            <person name="Ng V."/>
            <person name="Ahrendt S."/>
            <person name="Min B."/>
            <person name="Choi I.G."/>
            <person name="Park H."/>
            <person name="Plett J.M."/>
            <person name="Magnuson J."/>
            <person name="Spatafora J.W."/>
            <person name="Nagy L.G."/>
            <person name="Henrissat B."/>
            <person name="Grigoriev I.V."/>
            <person name="Yang Z.L."/>
            <person name="Xu J."/>
            <person name="Martin F.M."/>
        </authorList>
    </citation>
    <scope>NUCLEOTIDE SEQUENCE</scope>
    <source>
        <strain evidence="1">KKN 215</strain>
    </source>
</reference>
<organism evidence="1 2">
    <name type="scientific">Cristinia sonorae</name>
    <dbReference type="NCBI Taxonomy" id="1940300"/>
    <lineage>
        <taxon>Eukaryota</taxon>
        <taxon>Fungi</taxon>
        <taxon>Dikarya</taxon>
        <taxon>Basidiomycota</taxon>
        <taxon>Agaricomycotina</taxon>
        <taxon>Agaricomycetes</taxon>
        <taxon>Agaricomycetidae</taxon>
        <taxon>Agaricales</taxon>
        <taxon>Pleurotineae</taxon>
        <taxon>Stephanosporaceae</taxon>
        <taxon>Cristinia</taxon>
    </lineage>
</organism>